<protein>
    <recommendedName>
        <fullName evidence="4">DUF1573 domain-containing protein</fullName>
    </recommendedName>
</protein>
<keyword evidence="1" id="KW-0732">Signal</keyword>
<dbReference type="InterPro" id="IPR011467">
    <property type="entry name" value="DUF1573"/>
</dbReference>
<evidence type="ECO:0000313" key="2">
    <source>
        <dbReference type="EMBL" id="SEN02111.1"/>
    </source>
</evidence>
<proteinExistence type="predicted"/>
<dbReference type="AlphaFoldDB" id="A0A1H8D3V8"/>
<dbReference type="Pfam" id="PF07610">
    <property type="entry name" value="DUF1573"/>
    <property type="match status" value="1"/>
</dbReference>
<reference evidence="2 3" key="1">
    <citation type="submission" date="2016-10" db="EMBL/GenBank/DDBJ databases">
        <authorList>
            <person name="de Groot N.N."/>
        </authorList>
    </citation>
    <scope>NUCLEOTIDE SEQUENCE [LARGE SCALE GENOMIC DNA]</scope>
    <source>
        <strain evidence="2 3">DSM 21039</strain>
    </source>
</reference>
<feature type="chain" id="PRO_5011663053" description="DUF1573 domain-containing protein" evidence="1">
    <location>
        <begin position="22"/>
        <end position="135"/>
    </location>
</feature>
<dbReference type="PANTHER" id="PTHR37833">
    <property type="entry name" value="LIPOPROTEIN-RELATED"/>
    <property type="match status" value="1"/>
</dbReference>
<dbReference type="InterPro" id="IPR013783">
    <property type="entry name" value="Ig-like_fold"/>
</dbReference>
<dbReference type="Proteomes" id="UP000198984">
    <property type="component" value="Unassembled WGS sequence"/>
</dbReference>
<evidence type="ECO:0000256" key="1">
    <source>
        <dbReference type="SAM" id="SignalP"/>
    </source>
</evidence>
<evidence type="ECO:0000313" key="3">
    <source>
        <dbReference type="Proteomes" id="UP000198984"/>
    </source>
</evidence>
<dbReference type="Gene3D" id="2.60.40.10">
    <property type="entry name" value="Immunoglobulins"/>
    <property type="match status" value="1"/>
</dbReference>
<dbReference type="RefSeq" id="WP_238386682.1">
    <property type="nucleotide sequence ID" value="NZ_FOBB01000007.1"/>
</dbReference>
<accession>A0A1H8D3V8</accession>
<dbReference type="EMBL" id="FOBB01000007">
    <property type="protein sequence ID" value="SEN02111.1"/>
    <property type="molecule type" value="Genomic_DNA"/>
</dbReference>
<evidence type="ECO:0008006" key="4">
    <source>
        <dbReference type="Google" id="ProtNLM"/>
    </source>
</evidence>
<dbReference type="STRING" id="573321.SAMN04488505_107321"/>
<name>A0A1H8D3V8_9BACT</name>
<feature type="signal peptide" evidence="1">
    <location>
        <begin position="1"/>
        <end position="21"/>
    </location>
</feature>
<gene>
    <name evidence="2" type="ORF">SAMN04488505_107321</name>
</gene>
<sequence>MMKKFILSLFASMLLTTALWAQTQNGSATGNTADAKVKFVKESIDFGKTQLNKPVTVDFEFTNITKEPILVEAARASCGCTTPNWTKEPILPGKKGKVTATYSANGVGQQSKTIWVKFKGVDQDKELHLTGTVEN</sequence>
<keyword evidence="3" id="KW-1185">Reference proteome</keyword>
<organism evidence="2 3">
    <name type="scientific">Chitinophaga rupis</name>
    <dbReference type="NCBI Taxonomy" id="573321"/>
    <lineage>
        <taxon>Bacteria</taxon>
        <taxon>Pseudomonadati</taxon>
        <taxon>Bacteroidota</taxon>
        <taxon>Chitinophagia</taxon>
        <taxon>Chitinophagales</taxon>
        <taxon>Chitinophagaceae</taxon>
        <taxon>Chitinophaga</taxon>
    </lineage>
</organism>
<dbReference type="PANTHER" id="PTHR37833:SF1">
    <property type="entry name" value="SIGNAL PEPTIDE PROTEIN"/>
    <property type="match status" value="1"/>
</dbReference>